<dbReference type="GO" id="GO:0005774">
    <property type="term" value="C:vacuolar membrane"/>
    <property type="evidence" value="ECO:0007669"/>
    <property type="project" value="UniProtKB-SubCell"/>
</dbReference>
<feature type="compositionally biased region" description="Acidic residues" evidence="12">
    <location>
        <begin position="746"/>
        <end position="764"/>
    </location>
</feature>
<dbReference type="GO" id="GO:0000324">
    <property type="term" value="C:fungal-type vacuole"/>
    <property type="evidence" value="ECO:0007669"/>
    <property type="project" value="TreeGrafter"/>
</dbReference>
<dbReference type="InterPro" id="IPR012358">
    <property type="entry name" value="EndopolyPtase_N1"/>
</dbReference>
<dbReference type="CDD" id="cd00842">
    <property type="entry name" value="MPP_ASMase"/>
    <property type="match status" value="1"/>
</dbReference>
<evidence type="ECO:0000256" key="5">
    <source>
        <dbReference type="ARBA" id="ARBA00022554"/>
    </source>
</evidence>
<dbReference type="VEuPathDB" id="FungiDB:LEMA_P053800.1"/>
<keyword evidence="6" id="KW-0812">Transmembrane</keyword>
<feature type="region of interest" description="Disordered" evidence="12">
    <location>
        <begin position="79"/>
        <end position="109"/>
    </location>
</feature>
<dbReference type="GO" id="GO:0008081">
    <property type="term" value="F:phosphoric diester hydrolase activity"/>
    <property type="evidence" value="ECO:0007669"/>
    <property type="project" value="TreeGrafter"/>
</dbReference>
<protein>
    <recommendedName>
        <fullName evidence="4">Endopolyphosphatase</fullName>
        <ecNumber evidence="3">3.6.1.10</ecNumber>
    </recommendedName>
</protein>
<organism evidence="14">
    <name type="scientific">Leptosphaeria maculans (strain JN3 / isolate v23.1.3 / race Av1-4-5-6-7-8)</name>
    <name type="common">Blackleg fungus</name>
    <name type="synonym">Phoma lingam</name>
    <dbReference type="NCBI Taxonomy" id="985895"/>
    <lineage>
        <taxon>Eukaryota</taxon>
        <taxon>Fungi</taxon>
        <taxon>Dikarya</taxon>
        <taxon>Ascomycota</taxon>
        <taxon>Pezizomycotina</taxon>
        <taxon>Dothideomycetes</taxon>
        <taxon>Pleosporomycetidae</taxon>
        <taxon>Pleosporales</taxon>
        <taxon>Pleosporineae</taxon>
        <taxon>Leptosphaeriaceae</taxon>
        <taxon>Plenodomus</taxon>
        <taxon>Plenodomus lingam/Leptosphaeria maculans species complex</taxon>
    </lineage>
</organism>
<evidence type="ECO:0000256" key="10">
    <source>
        <dbReference type="ARBA" id="ARBA00023136"/>
    </source>
</evidence>
<dbReference type="GeneID" id="13287269"/>
<name>E4ZLJ4_LEPMJ</name>
<accession>E4ZLJ4</accession>
<keyword evidence="8" id="KW-0735">Signal-anchor</keyword>
<evidence type="ECO:0000256" key="1">
    <source>
        <dbReference type="ARBA" id="ARBA00004576"/>
    </source>
</evidence>
<keyword evidence="14" id="KW-1185">Reference proteome</keyword>
<feature type="compositionally biased region" description="Basic residues" evidence="12">
    <location>
        <begin position="769"/>
        <end position="786"/>
    </location>
</feature>
<gene>
    <name evidence="13" type="ORF">LEMA_P053800.1</name>
</gene>
<evidence type="ECO:0000256" key="7">
    <source>
        <dbReference type="ARBA" id="ARBA00022801"/>
    </source>
</evidence>
<dbReference type="OMA" id="WAERYSV"/>
<evidence type="ECO:0000313" key="14">
    <source>
        <dbReference type="Proteomes" id="UP000002668"/>
    </source>
</evidence>
<dbReference type="PANTHER" id="PTHR10340">
    <property type="entry name" value="SPHINGOMYELIN PHOSPHODIESTERASE"/>
    <property type="match status" value="1"/>
</dbReference>
<keyword evidence="9" id="KW-1133">Transmembrane helix</keyword>
<comment type="similarity">
    <text evidence="2">Belongs to the endopolyphosphatase PPN1 family.</text>
</comment>
<dbReference type="PANTHER" id="PTHR10340:SF55">
    <property type="entry name" value="ENDOPOLYPHOSPHATASE"/>
    <property type="match status" value="1"/>
</dbReference>
<dbReference type="EMBL" id="FP929094">
    <property type="protein sequence ID" value="CBX92674.1"/>
    <property type="molecule type" value="Genomic_DNA"/>
</dbReference>
<evidence type="ECO:0000256" key="3">
    <source>
        <dbReference type="ARBA" id="ARBA00012459"/>
    </source>
</evidence>
<evidence type="ECO:0000256" key="2">
    <source>
        <dbReference type="ARBA" id="ARBA00010399"/>
    </source>
</evidence>
<proteinExistence type="inferred from homology"/>
<reference evidence="14" key="1">
    <citation type="journal article" date="2011" name="Nat. Commun.">
        <title>Effector diversification within compartments of the Leptosphaeria maculans genome affected by Repeat-Induced Point mutations.</title>
        <authorList>
            <person name="Rouxel T."/>
            <person name="Grandaubert J."/>
            <person name="Hane J.K."/>
            <person name="Hoede C."/>
            <person name="van de Wouw A.P."/>
            <person name="Couloux A."/>
            <person name="Dominguez V."/>
            <person name="Anthouard V."/>
            <person name="Bally P."/>
            <person name="Bourras S."/>
            <person name="Cozijnsen A.J."/>
            <person name="Ciuffetti L.M."/>
            <person name="Degrave A."/>
            <person name="Dilmaghani A."/>
            <person name="Duret L."/>
            <person name="Fudal I."/>
            <person name="Goodwin S.B."/>
            <person name="Gout L."/>
            <person name="Glaser N."/>
            <person name="Linglin J."/>
            <person name="Kema G.H.J."/>
            <person name="Lapalu N."/>
            <person name="Lawrence C.B."/>
            <person name="May K."/>
            <person name="Meyer M."/>
            <person name="Ollivier B."/>
            <person name="Poulain J."/>
            <person name="Schoch C.L."/>
            <person name="Simon A."/>
            <person name="Spatafora J.W."/>
            <person name="Stachowiak A."/>
            <person name="Turgeon B.G."/>
            <person name="Tyler B.M."/>
            <person name="Vincent D."/>
            <person name="Weissenbach J."/>
            <person name="Amselem J."/>
            <person name="Quesneville H."/>
            <person name="Oliver R.P."/>
            <person name="Wincker P."/>
            <person name="Balesdent M.-H."/>
            <person name="Howlett B.J."/>
        </authorList>
    </citation>
    <scope>NUCLEOTIDE SEQUENCE [LARGE SCALE GENOMIC DNA]</scope>
    <source>
        <strain evidence="14">JN3 / isolate v23.1.3 / race Av1-4-5-6-7-8</strain>
    </source>
</reference>
<dbReference type="GO" id="GO:0004309">
    <property type="term" value="F:exopolyphosphatase activity"/>
    <property type="evidence" value="ECO:0007669"/>
    <property type="project" value="TreeGrafter"/>
</dbReference>
<dbReference type="OrthoDB" id="348678at2759"/>
<evidence type="ECO:0000256" key="12">
    <source>
        <dbReference type="SAM" id="MobiDB-lite"/>
    </source>
</evidence>
<dbReference type="Gene3D" id="3.60.21.10">
    <property type="match status" value="1"/>
</dbReference>
<dbReference type="eggNOG" id="KOG3770">
    <property type="taxonomic scope" value="Eukaryota"/>
</dbReference>
<feature type="compositionally biased region" description="Basic and acidic residues" evidence="12">
    <location>
        <begin position="84"/>
        <end position="100"/>
    </location>
</feature>
<feature type="region of interest" description="Disordered" evidence="12">
    <location>
        <begin position="580"/>
        <end position="618"/>
    </location>
</feature>
<dbReference type="AlphaFoldDB" id="E4ZLJ4"/>
<dbReference type="HOGENOM" id="CLU_013424_1_1_1"/>
<dbReference type="GO" id="GO:0000298">
    <property type="term" value="F:endopolyphosphatase activity"/>
    <property type="evidence" value="ECO:0007669"/>
    <property type="project" value="UniProtKB-EC"/>
</dbReference>
<evidence type="ECO:0000256" key="9">
    <source>
        <dbReference type="ARBA" id="ARBA00022989"/>
    </source>
</evidence>
<evidence type="ECO:0000256" key="11">
    <source>
        <dbReference type="ARBA" id="ARBA00023180"/>
    </source>
</evidence>
<dbReference type="SUPFAM" id="SSF56300">
    <property type="entry name" value="Metallo-dependent phosphatases"/>
    <property type="match status" value="1"/>
</dbReference>
<evidence type="ECO:0000313" key="13">
    <source>
        <dbReference type="EMBL" id="CBX92674.1"/>
    </source>
</evidence>
<evidence type="ECO:0000256" key="8">
    <source>
        <dbReference type="ARBA" id="ARBA00022968"/>
    </source>
</evidence>
<dbReference type="FunCoup" id="E4ZLJ4">
    <property type="interactions" value="179"/>
</dbReference>
<sequence>MTSNDKGFKGIVPTTSGSLTLLLARSVCASAIKVSASVKLTINKTEAASFSTGAAAAAPQSALICGLLLWGSRTTAAPSVAGAEDGHAGERGISGDRSDFRGSSTTSSGRRLTGRFLHITDFHPDPFYKTYSSTTSEAACHRKHGPAGIYGAETSGCDSPFALVNQTFKWIEENIKDDIDFVIWTGDSARHDNDENIPRTQKQIIQQNEFMVSKFAEVFGHRDHHNRPTHEFIIPIVPTFGNNDIMPHNIFLSGPNKWTTKYLDIWRRFIPEVQRHQFQQGGWFSVEVIPGKLAVVSLNTMYFFTSNSGVDGCANKREPGYEHMEWLRVQLQEFRERNIKVMLIGHVPPARVDSKESWDETCWQKYTLWIRQFRDIIVGSLYGHMNIDHFMLQDFEDIKKDAKRGRMATSEVRSNSEDEMRLLEDGEVTVASASDYLIDLKQAWAQLPAPPAKSNKRSYSSALDEEEEDGEEASVWDWLESKLHKRKKDNPARDSRKREYLDKIGGKYAERFAVSHVSPSVVPNYFPTLRIIEYNISGLEDLEVSTAQTSSSPFNFISGQPELTDDEFSNDEAYSQEVETVVKRKKKHKGRKKKGPRKYKFRVPDGPSKSAPPGPAYSPQSLTWTRCVQYFANLTHINNDFVDPQHRLLHTTTSDFSNNDNSPHTIFGLQVSSDGQLEQKKWKEGKHGKHQGKRPKEEPHPNEFIFEVEYDTQKDKGFKDLTVRRWVEYARRIGQDGSKKSSVAEIDLEDSGAGEDENLDETFEVEGGKRHKKHRKHKHKKKKGKMHASKEWFTFVKRAFVGTMDPKDIEALFGAEALEAEQQEIMEL</sequence>
<dbReference type="InterPro" id="IPR029052">
    <property type="entry name" value="Metallo-depent_PP-like"/>
</dbReference>
<keyword evidence="7" id="KW-0378">Hydrolase</keyword>
<feature type="region of interest" description="Disordered" evidence="12">
    <location>
        <begin position="673"/>
        <end position="701"/>
    </location>
</feature>
<keyword evidence="11" id="KW-0325">Glycoprotein</keyword>
<dbReference type="EC" id="3.6.1.10" evidence="3"/>
<evidence type="ECO:0000256" key="4">
    <source>
        <dbReference type="ARBA" id="ARBA00014458"/>
    </source>
</evidence>
<dbReference type="Proteomes" id="UP000002668">
    <property type="component" value="Genome"/>
</dbReference>
<dbReference type="InterPro" id="IPR041805">
    <property type="entry name" value="ASMase/PPN1_MPP"/>
</dbReference>
<feature type="compositionally biased region" description="Basic residues" evidence="12">
    <location>
        <begin position="583"/>
        <end position="601"/>
    </location>
</feature>
<dbReference type="GO" id="GO:0006798">
    <property type="term" value="P:polyphosphate catabolic process"/>
    <property type="evidence" value="ECO:0007669"/>
    <property type="project" value="TreeGrafter"/>
</dbReference>
<feature type="compositionally biased region" description="Basic residues" evidence="12">
    <location>
        <begin position="683"/>
        <end position="693"/>
    </location>
</feature>
<evidence type="ECO:0000256" key="6">
    <source>
        <dbReference type="ARBA" id="ARBA00022692"/>
    </source>
</evidence>
<dbReference type="STRING" id="985895.E4ZLJ4"/>
<dbReference type="PIRSF" id="PIRSF027093">
    <property type="entry name" value="EndopolyPtase_N1"/>
    <property type="match status" value="1"/>
</dbReference>
<dbReference type="FunFam" id="3.60.21.10:FF:000082">
    <property type="entry name" value="Endopolyphosphatase"/>
    <property type="match status" value="1"/>
</dbReference>
<comment type="subcellular location">
    <subcellularLocation>
        <location evidence="1">Vacuole membrane</location>
        <topology evidence="1">Single-pass type II membrane protein</topology>
    </subcellularLocation>
</comment>
<dbReference type="InParanoid" id="E4ZLJ4"/>
<feature type="region of interest" description="Disordered" evidence="12">
    <location>
        <begin position="738"/>
        <end position="786"/>
    </location>
</feature>
<keyword evidence="5" id="KW-0926">Vacuole</keyword>
<keyword evidence="10" id="KW-0472">Membrane</keyword>